<evidence type="ECO:0000256" key="5">
    <source>
        <dbReference type="ARBA" id="ARBA00023128"/>
    </source>
</evidence>
<dbReference type="SUPFAM" id="SSF53659">
    <property type="entry name" value="Isocitrate/Isopropylmalate dehydrogenase-like"/>
    <property type="match status" value="1"/>
</dbReference>
<dbReference type="Proteomes" id="UP000316726">
    <property type="component" value="Chromosome 11"/>
</dbReference>
<dbReference type="OrthoDB" id="10261637at2759"/>
<dbReference type="GO" id="GO:0006102">
    <property type="term" value="P:isocitrate metabolic process"/>
    <property type="evidence" value="ECO:0007669"/>
    <property type="project" value="TreeGrafter"/>
</dbReference>
<keyword evidence="4" id="KW-0809">Transit peptide</keyword>
<dbReference type="EMBL" id="CP031044">
    <property type="protein sequence ID" value="QDZ23780.1"/>
    <property type="molecule type" value="Genomic_DNA"/>
</dbReference>
<dbReference type="InterPro" id="IPR004434">
    <property type="entry name" value="Isocitrate_DH_NAD"/>
</dbReference>
<evidence type="ECO:0000313" key="8">
    <source>
        <dbReference type="Proteomes" id="UP000316726"/>
    </source>
</evidence>
<accession>A0A5B8MWF0</accession>
<evidence type="ECO:0000256" key="4">
    <source>
        <dbReference type="ARBA" id="ARBA00022946"/>
    </source>
</evidence>
<keyword evidence="5" id="KW-0496">Mitochondrion</keyword>
<dbReference type="PANTHER" id="PTHR11835">
    <property type="entry name" value="DECARBOXYLATING DEHYDROGENASES-ISOCITRATE, ISOPROPYLMALATE, TARTRATE"/>
    <property type="match status" value="1"/>
</dbReference>
<feature type="domain" description="Isopropylmalate dehydrogenase-like" evidence="6">
    <location>
        <begin position="40"/>
        <end position="371"/>
    </location>
</feature>
<dbReference type="GO" id="GO:0006099">
    <property type="term" value="P:tricarboxylic acid cycle"/>
    <property type="evidence" value="ECO:0007669"/>
    <property type="project" value="UniProtKB-KW"/>
</dbReference>
<sequence>MMLSRLGRICSSLSRQGLVSRALLSTSTYVHRPGEGSVKRVTLLPGDGIGPEVTQCVERVVDVMKVPIVWEKFNSISGADADGHPVEALPEELLASLRRNKVCIKGTLFAPLYKENTNTQSLNVLLRKELDLYVNLVHAFSIPEVQTRHEDIDIVIVRENTEGEYSGLEHEVVPGVVESLKVITEKNSRRIAEYAFEYALMNNRKKVTAVHKANIMKLGDGQFLSVCRETAAKFPTIEFEEMIVDATCMRLVSNPQDFDVMVTPNLYGNLIANLAAGLAGGAGIVPGVNLGSEGIAVFEQGARHVARSLQGKNLANPTAMLLSSAMLFRHLQWPSMADRLETAIMKVLQDPALHTTDIDGSATTSMYMDAIVKEL</sequence>
<dbReference type="InterPro" id="IPR024084">
    <property type="entry name" value="IsoPropMal-DH-like_dom"/>
</dbReference>
<dbReference type="FunFam" id="3.40.718.10:FF:000001">
    <property type="entry name" value="Isocitrate dehydrogenase [NAD] subunit, mitochondrial"/>
    <property type="match status" value="1"/>
</dbReference>
<dbReference type="GO" id="GO:0005739">
    <property type="term" value="C:mitochondrion"/>
    <property type="evidence" value="ECO:0007669"/>
    <property type="project" value="UniProtKB-SubCell"/>
</dbReference>
<dbReference type="Pfam" id="PF00180">
    <property type="entry name" value="Iso_dh"/>
    <property type="match status" value="1"/>
</dbReference>
<dbReference type="Gene3D" id="3.40.718.10">
    <property type="entry name" value="Isopropylmalate Dehydrogenase"/>
    <property type="match status" value="1"/>
</dbReference>
<gene>
    <name evidence="7" type="ORF">A3770_11p62980</name>
</gene>
<dbReference type="GO" id="GO:0004449">
    <property type="term" value="F:isocitrate dehydrogenase (NAD+) activity"/>
    <property type="evidence" value="ECO:0007669"/>
    <property type="project" value="TreeGrafter"/>
</dbReference>
<dbReference type="NCBIfam" id="TIGR00175">
    <property type="entry name" value="mito_nad_idh"/>
    <property type="match status" value="1"/>
</dbReference>
<reference evidence="7 8" key="1">
    <citation type="submission" date="2018-07" db="EMBL/GenBank/DDBJ databases">
        <title>The complete nuclear genome of the prasinophyte Chloropicon primus (CCMP1205).</title>
        <authorList>
            <person name="Pombert J.-F."/>
            <person name="Otis C."/>
            <person name="Turmel M."/>
            <person name="Lemieux C."/>
        </authorList>
    </citation>
    <scope>NUCLEOTIDE SEQUENCE [LARGE SCALE GENOMIC DNA]</scope>
    <source>
        <strain evidence="7 8">CCMP1205</strain>
    </source>
</reference>
<evidence type="ECO:0000259" key="6">
    <source>
        <dbReference type="SMART" id="SM01329"/>
    </source>
</evidence>
<keyword evidence="8" id="KW-1185">Reference proteome</keyword>
<dbReference type="PANTHER" id="PTHR11835:SF42">
    <property type="entry name" value="ISOCITRATE DEHYDROGENASE [NAD] SUBUNIT BETA, MITOCHONDRIAL"/>
    <property type="match status" value="1"/>
</dbReference>
<evidence type="ECO:0000256" key="2">
    <source>
        <dbReference type="ARBA" id="ARBA00007769"/>
    </source>
</evidence>
<keyword evidence="3" id="KW-0816">Tricarboxylic acid cycle</keyword>
<evidence type="ECO:0000256" key="3">
    <source>
        <dbReference type="ARBA" id="ARBA00022532"/>
    </source>
</evidence>
<name>A0A5B8MWF0_9CHLO</name>
<dbReference type="AlphaFoldDB" id="A0A5B8MWF0"/>
<evidence type="ECO:0000256" key="1">
    <source>
        <dbReference type="ARBA" id="ARBA00004173"/>
    </source>
</evidence>
<dbReference type="SMART" id="SM01329">
    <property type="entry name" value="Iso_dh"/>
    <property type="match status" value="1"/>
</dbReference>
<evidence type="ECO:0000313" key="7">
    <source>
        <dbReference type="EMBL" id="QDZ23780.1"/>
    </source>
</evidence>
<comment type="similarity">
    <text evidence="2">Belongs to the isocitrate and isopropylmalate dehydrogenases family.</text>
</comment>
<protein>
    <submittedName>
        <fullName evidence="7">NAD-dependent isocitrate dehydrogenase</fullName>
    </submittedName>
</protein>
<dbReference type="STRING" id="1764295.A0A5B8MWF0"/>
<comment type="subcellular location">
    <subcellularLocation>
        <location evidence="1">Mitochondrion</location>
    </subcellularLocation>
</comment>
<proteinExistence type="inferred from homology"/>
<organism evidence="7 8">
    <name type="scientific">Chloropicon primus</name>
    <dbReference type="NCBI Taxonomy" id="1764295"/>
    <lineage>
        <taxon>Eukaryota</taxon>
        <taxon>Viridiplantae</taxon>
        <taxon>Chlorophyta</taxon>
        <taxon>Chloropicophyceae</taxon>
        <taxon>Chloropicales</taxon>
        <taxon>Chloropicaceae</taxon>
        <taxon>Chloropicon</taxon>
    </lineage>
</organism>